<dbReference type="InterPro" id="IPR051532">
    <property type="entry name" value="Ester_Hydrolysis_Enzymes"/>
</dbReference>
<reference evidence="3 4" key="1">
    <citation type="submission" date="2019-10" db="EMBL/GenBank/DDBJ databases">
        <title>Dictyobacter vulcani sp. nov., within the class Ktedonobacteria, isolated from soil of volcanic Mt. Zao.</title>
        <authorList>
            <person name="Zheng Y."/>
            <person name="Wang C.M."/>
            <person name="Sakai Y."/>
            <person name="Abe K."/>
            <person name="Yokota A."/>
            <person name="Yabe S."/>
        </authorList>
    </citation>
    <scope>NUCLEOTIDE SEQUENCE [LARGE SCALE GENOMIC DNA]</scope>
    <source>
        <strain evidence="3 4">W12</strain>
    </source>
</reference>
<dbReference type="Proteomes" id="UP000326912">
    <property type="component" value="Unassembled WGS sequence"/>
</dbReference>
<dbReference type="InterPro" id="IPR036514">
    <property type="entry name" value="SGNH_hydro_sf"/>
</dbReference>
<comment type="caution">
    <text evidence="3">The sequence shown here is derived from an EMBL/GenBank/DDBJ whole genome shotgun (WGS) entry which is preliminary data.</text>
</comment>
<name>A0A5J4KLN6_9CHLR</name>
<gene>
    <name evidence="3" type="ORF">KDW_13130</name>
</gene>
<dbReference type="EMBL" id="BKZW01000001">
    <property type="protein sequence ID" value="GER87151.1"/>
    <property type="molecule type" value="Genomic_DNA"/>
</dbReference>
<dbReference type="SUPFAM" id="SSF52266">
    <property type="entry name" value="SGNH hydrolase"/>
    <property type="match status" value="1"/>
</dbReference>
<sequence length="256" mass="27743">MHIAIDKKHSILSLFMVALLLIIYTACGSSTPTKQTTTKTPLPKDSTTPTTSAQTDTQLPTGPIVYVALGASDAVGVGSTQPGSQGYVPLISSHLAQGSHTINLGVSGIHLHEAINRELPLALSTNPQLVTIWLVTNDFIAGVSYENYMKDLNSMLEQLHDQTQSRIVMANLPDVTLLPALARTSATRKAQLRHEVQRWNTQLAVLAKKYGITIVDLTARDSQITSHPEYISGDGFHPSAAGYVQLANFFWTAIKQ</sequence>
<feature type="domain" description="SGNH hydrolase-type esterase" evidence="2">
    <location>
        <begin position="68"/>
        <end position="243"/>
    </location>
</feature>
<protein>
    <recommendedName>
        <fullName evidence="2">SGNH hydrolase-type esterase domain-containing protein</fullName>
    </recommendedName>
</protein>
<feature type="region of interest" description="Disordered" evidence="1">
    <location>
        <begin position="31"/>
        <end position="58"/>
    </location>
</feature>
<dbReference type="GO" id="GO:0004622">
    <property type="term" value="F:phosphatidylcholine lysophospholipase activity"/>
    <property type="evidence" value="ECO:0007669"/>
    <property type="project" value="TreeGrafter"/>
</dbReference>
<accession>A0A5J4KLN6</accession>
<dbReference type="PANTHER" id="PTHR30383">
    <property type="entry name" value="THIOESTERASE 1/PROTEASE 1/LYSOPHOSPHOLIPASE L1"/>
    <property type="match status" value="1"/>
</dbReference>
<dbReference type="InterPro" id="IPR013830">
    <property type="entry name" value="SGNH_hydro"/>
</dbReference>
<dbReference type="PANTHER" id="PTHR30383:SF5">
    <property type="entry name" value="SGNH HYDROLASE-TYPE ESTERASE DOMAIN-CONTAINING PROTEIN"/>
    <property type="match status" value="1"/>
</dbReference>
<evidence type="ECO:0000256" key="1">
    <source>
        <dbReference type="SAM" id="MobiDB-lite"/>
    </source>
</evidence>
<evidence type="ECO:0000313" key="3">
    <source>
        <dbReference type="EMBL" id="GER87151.1"/>
    </source>
</evidence>
<dbReference type="Gene3D" id="3.40.50.1110">
    <property type="entry name" value="SGNH hydrolase"/>
    <property type="match status" value="1"/>
</dbReference>
<organism evidence="3 4">
    <name type="scientific">Dictyobacter vulcani</name>
    <dbReference type="NCBI Taxonomy" id="2607529"/>
    <lineage>
        <taxon>Bacteria</taxon>
        <taxon>Bacillati</taxon>
        <taxon>Chloroflexota</taxon>
        <taxon>Ktedonobacteria</taxon>
        <taxon>Ktedonobacterales</taxon>
        <taxon>Dictyobacteraceae</taxon>
        <taxon>Dictyobacter</taxon>
    </lineage>
</organism>
<proteinExistence type="predicted"/>
<dbReference type="AlphaFoldDB" id="A0A5J4KLN6"/>
<keyword evidence="4" id="KW-1185">Reference proteome</keyword>
<dbReference type="RefSeq" id="WP_151755183.1">
    <property type="nucleotide sequence ID" value="NZ_BKZW01000001.1"/>
</dbReference>
<evidence type="ECO:0000259" key="2">
    <source>
        <dbReference type="Pfam" id="PF13472"/>
    </source>
</evidence>
<evidence type="ECO:0000313" key="4">
    <source>
        <dbReference type="Proteomes" id="UP000326912"/>
    </source>
</evidence>
<dbReference type="Pfam" id="PF13472">
    <property type="entry name" value="Lipase_GDSL_2"/>
    <property type="match status" value="1"/>
</dbReference>